<evidence type="ECO:0000313" key="3">
    <source>
        <dbReference type="Proteomes" id="UP000887568"/>
    </source>
</evidence>
<feature type="compositionally biased region" description="Basic and acidic residues" evidence="1">
    <location>
        <begin position="1"/>
        <end position="12"/>
    </location>
</feature>
<dbReference type="Gene3D" id="2.130.10.10">
    <property type="entry name" value="YVTN repeat-like/Quinoprotein amine dehydrogenase"/>
    <property type="match status" value="1"/>
</dbReference>
<evidence type="ECO:0008006" key="4">
    <source>
        <dbReference type="Google" id="ProtNLM"/>
    </source>
</evidence>
<dbReference type="OMA" id="WFRTGVC"/>
<accession>A0A914BLC9</accession>
<dbReference type="InterPro" id="IPR036322">
    <property type="entry name" value="WD40_repeat_dom_sf"/>
</dbReference>
<feature type="region of interest" description="Disordered" evidence="1">
    <location>
        <begin position="868"/>
        <end position="900"/>
    </location>
</feature>
<dbReference type="GO" id="GO:0005737">
    <property type="term" value="C:cytoplasm"/>
    <property type="evidence" value="ECO:0007669"/>
    <property type="project" value="GOC"/>
</dbReference>
<organism evidence="2 3">
    <name type="scientific">Patiria miniata</name>
    <name type="common">Bat star</name>
    <name type="synonym">Asterina miniata</name>
    <dbReference type="NCBI Taxonomy" id="46514"/>
    <lineage>
        <taxon>Eukaryota</taxon>
        <taxon>Metazoa</taxon>
        <taxon>Echinodermata</taxon>
        <taxon>Eleutherozoa</taxon>
        <taxon>Asterozoa</taxon>
        <taxon>Asteroidea</taxon>
        <taxon>Valvatacea</taxon>
        <taxon>Valvatida</taxon>
        <taxon>Asterinidae</taxon>
        <taxon>Patiria</taxon>
    </lineage>
</organism>
<dbReference type="Proteomes" id="UP000887568">
    <property type="component" value="Unplaced"/>
</dbReference>
<dbReference type="PANTHER" id="PTHR23287">
    <property type="entry name" value="RUBY-EYE2-LIKE PROTEIN"/>
    <property type="match status" value="1"/>
</dbReference>
<dbReference type="SMART" id="SM00706">
    <property type="entry name" value="TECPR"/>
    <property type="match status" value="9"/>
</dbReference>
<dbReference type="GeneID" id="119744419"/>
<feature type="compositionally biased region" description="Polar residues" evidence="1">
    <location>
        <begin position="564"/>
        <end position="582"/>
    </location>
</feature>
<evidence type="ECO:0000313" key="2">
    <source>
        <dbReference type="EnsemblMetazoa" id="XP_038076272.1"/>
    </source>
</evidence>
<feature type="compositionally biased region" description="Polar residues" evidence="1">
    <location>
        <begin position="888"/>
        <end position="897"/>
    </location>
</feature>
<feature type="region of interest" description="Disordered" evidence="1">
    <location>
        <begin position="454"/>
        <end position="473"/>
    </location>
</feature>
<feature type="compositionally biased region" description="Low complexity" evidence="1">
    <location>
        <begin position="583"/>
        <end position="603"/>
    </location>
</feature>
<feature type="compositionally biased region" description="Polar residues" evidence="1">
    <location>
        <begin position="458"/>
        <end position="473"/>
    </location>
</feature>
<dbReference type="InterPro" id="IPR006624">
    <property type="entry name" value="Beta-propeller_rpt_TECPR"/>
</dbReference>
<dbReference type="InterPro" id="IPR015943">
    <property type="entry name" value="WD40/YVTN_repeat-like_dom_sf"/>
</dbReference>
<feature type="compositionally biased region" description="Basic and acidic residues" evidence="1">
    <location>
        <begin position="25"/>
        <end position="50"/>
    </location>
</feature>
<dbReference type="GO" id="GO:0032527">
    <property type="term" value="P:protein exit from endoplasmic reticulum"/>
    <property type="evidence" value="ECO:0007669"/>
    <property type="project" value="TreeGrafter"/>
</dbReference>
<feature type="compositionally biased region" description="Basic residues" evidence="1">
    <location>
        <begin position="640"/>
        <end position="652"/>
    </location>
</feature>
<protein>
    <recommendedName>
        <fullName evidence="4">Tectonin beta-propeller repeat-containing protein 2</fullName>
    </recommendedName>
</protein>
<keyword evidence="3" id="KW-1185">Reference proteome</keyword>
<dbReference type="CTD" id="9895"/>
<dbReference type="OrthoDB" id="9930272at2759"/>
<dbReference type="RefSeq" id="XP_038076272.1">
    <property type="nucleotide sequence ID" value="XM_038220344.1"/>
</dbReference>
<evidence type="ECO:0000256" key="1">
    <source>
        <dbReference type="SAM" id="MobiDB-lite"/>
    </source>
</evidence>
<feature type="compositionally biased region" description="Polar residues" evidence="1">
    <location>
        <begin position="724"/>
        <end position="749"/>
    </location>
</feature>
<feature type="region of interest" description="Disordered" evidence="1">
    <location>
        <begin position="1"/>
        <end position="69"/>
    </location>
</feature>
<dbReference type="EnsemblMetazoa" id="XM_038220344.1">
    <property type="protein sequence ID" value="XP_038076272.1"/>
    <property type="gene ID" value="LOC119744419"/>
</dbReference>
<dbReference type="SUPFAM" id="SSF50985">
    <property type="entry name" value="RCC1/BLIP-II"/>
    <property type="match status" value="1"/>
</dbReference>
<feature type="region of interest" description="Disordered" evidence="1">
    <location>
        <begin position="799"/>
        <end position="824"/>
    </location>
</feature>
<dbReference type="InterPro" id="IPR009091">
    <property type="entry name" value="RCC1/BLIP-II"/>
</dbReference>
<proteinExistence type="predicted"/>
<reference evidence="2" key="1">
    <citation type="submission" date="2022-11" db="UniProtKB">
        <authorList>
            <consortium name="EnsemblMetazoa"/>
        </authorList>
    </citation>
    <scope>IDENTIFICATION</scope>
</reference>
<dbReference type="PANTHER" id="PTHR23287:SF16">
    <property type="entry name" value="TECTONIN BETA-PROPELLER REPEAT-CONTAINING PROTEIN 2"/>
    <property type="match status" value="1"/>
</dbReference>
<name>A0A914BLC9_PATMI</name>
<feature type="region of interest" description="Disordered" evidence="1">
    <location>
        <begin position="501"/>
        <end position="763"/>
    </location>
</feature>
<sequence>MDTKDESHREPIQTEYDQTQFGERPTNDDSVAKLEETAEKGEAAEIDHQKTLPAETVANNTAPTSPEISPDVRLNVLPELCEFASLDFLLQQLPRKAQRASRALPAITVEFTCLDVNKDLIVLGANFSMVFVYDRQENTIVKLRCEDRSCRITCVKLLTSIDHQIAVGTSNGQVEVYLLPAKRPNQTIKELKKFLVDGGHKSNVTCAEWSANGMKLFTGDSVGNIVYCDVDFYENNCHSELILAEDMPIVQLNYAHKILIVSTFSRTVLCYTDENYRLQQVGQQPRKTKGYFGAHFVPGLCKASGATLCATRPGLRMWHATADGTVQETLKFKHLLSSQHQTIMLKMSTRPAVCNTADLQFGPVLFFKETLVLTWSHNLLAVLDIHGPSGARVIASSQGDLGSIVSVATFGDEIYVLRRGTDRQLIRIATTPEFTQPKELPVMSDAERLLKLPESAAGSGQTSGTDSPGTQRKTSFRQGLSAMKSLFSKAKEELADTTAKLVPKFGKHDSEEGQSDGSSRRSSQDNIPIFSGETPDATLSPELLAARFAARTEANQSKTREQSSPEIPQIQTEPCQEVTETLQDQAASAQATDQAANQATEQAPEQTTGGEEPPVMTLNEKKLLEIGQKSFDDVLFQPTKHSKKKKKKAQKGSKKDRSATPSPIPDGFNSPSHNGGKSESDRRWTGSTESDNQRLRSDRLENGKLRGRSKSDPSEIVKAHADSVKSTGSEDLMNGVSNNSRHGSSTANSGREKDDADMGQTEAEPVRVAGHPEYCQYPSGKVILGGVVSSSVDDAAPWVGTPVDSSMSDPSPRDFPGTLRSWEDTPDAAKRGLQEDGHWMMNTNSIHSLRSDTDSLKLDLEKTVPSDRLDQPRQFTNNKASPAGGNVASPQFGTRMSDSTDEEFYPKYLAETPSSDASNPPEVFVVDASQPRVHQEPVQPYADPADDNDEGALEEAPIPENIQQRFAGSWMQCNTPGYIMQLVVSDKHVWCVDNRDKVYHSLVSNVTIKWNKLKDSAMQIASSPNGNIVWRLHRKSGTAFACAPISPQSPIGTKWYEASKGTIHICLDENMAWVVKGNGDICVHKGMSRDLPLTREERVSSNAYVVQIAANRGVVWAIGSNKKVMYRGDITRTVPEGKKWMDLDEESCKLRFVSIALDSRNVGWGIDEEGLVWFRSGVTPSSPRGDDKKWWQVPMGEYLMQDPSALKMLLNIAGTNATVDRMTTWLKRQYYRATHIAASAASVWVCGSYHYKSSLHVSKGNLLGSVWESGCPVGLPISAAWVSVSATGVYGPSGMIWAALKSGEVFSFPPDTRKPLQVDPPRAGVIFKHLSATSDTMWALQEDGDIYVRKQISERCPQGLSWKKLVLDQLGPCKVVHFSCGADVVWACDNEGMIHLRIGVDIPYDEALPPAWVPVDGRASGFGACFEQVFCSVDNRLVWALDNKRAVYVRKGICEELPVGLEWEVVEGTQATHLCISCSTVWALCPNGDIACRFGITEKNCMGDYWKKVPGSYKYLSVTQSDDLWAISHDLKLFQRFTKMFQRQGVPQVEQPGSPISEDDWELL</sequence>
<dbReference type="Pfam" id="PF19193">
    <property type="entry name" value="Tectonin"/>
    <property type="match status" value="1"/>
</dbReference>
<feature type="compositionally biased region" description="Polar residues" evidence="1">
    <location>
        <begin position="57"/>
        <end position="67"/>
    </location>
</feature>
<dbReference type="SUPFAM" id="SSF50978">
    <property type="entry name" value="WD40 repeat-like"/>
    <property type="match status" value="1"/>
</dbReference>
<feature type="compositionally biased region" description="Basic and acidic residues" evidence="1">
    <location>
        <begin position="691"/>
        <end position="723"/>
    </location>
</feature>
<dbReference type="Pfam" id="PF06462">
    <property type="entry name" value="Hyd_WA"/>
    <property type="match status" value="3"/>
</dbReference>